<gene>
    <name evidence="2" type="ORF">KEG57_04760</name>
</gene>
<evidence type="ECO:0000256" key="1">
    <source>
        <dbReference type="SAM" id="MobiDB-lite"/>
    </source>
</evidence>
<accession>A0A9X3WX47</accession>
<name>A0A9X3WX47_9BACT</name>
<evidence type="ECO:0000313" key="2">
    <source>
        <dbReference type="EMBL" id="MDC3979799.1"/>
    </source>
</evidence>
<sequence>MTETSTPKAAALTFVALERVHMGACRLETQPSASALVQAIVLETLVRKANRDGAIESTHGLTLAKVAGAYMSTETVRKTIYVLNARGVTNIRLEGDLLIGTIVRFVYDAALPPPTPASPKQKVNRARRTQRAPDSDSPPRARHAPMKDADESPPECVPRTSPECVPRTSPECVPRTYSPYSSPSIVDYEGRLLGRDDGRLLGRDDGSRERTKTEYAESITSDDVLAAIGAYYAPGLAKGDRQALHLALSKADPDQLAKISPYELYRIPPAIHDDIPALVALRKARMATTDHWGRPVLKQANVPRS</sequence>
<dbReference type="AlphaFoldDB" id="A0A9X3WX47"/>
<organism evidence="2 3">
    <name type="scientific">Polyangium jinanense</name>
    <dbReference type="NCBI Taxonomy" id="2829994"/>
    <lineage>
        <taxon>Bacteria</taxon>
        <taxon>Pseudomonadati</taxon>
        <taxon>Myxococcota</taxon>
        <taxon>Polyangia</taxon>
        <taxon>Polyangiales</taxon>
        <taxon>Polyangiaceae</taxon>
        <taxon>Polyangium</taxon>
    </lineage>
</organism>
<protein>
    <submittedName>
        <fullName evidence="2">Uncharacterized protein</fullName>
    </submittedName>
</protein>
<comment type="caution">
    <text evidence="2">The sequence shown here is derived from an EMBL/GenBank/DDBJ whole genome shotgun (WGS) entry which is preliminary data.</text>
</comment>
<proteinExistence type="predicted"/>
<keyword evidence="3" id="KW-1185">Reference proteome</keyword>
<dbReference type="Proteomes" id="UP001151081">
    <property type="component" value="Unassembled WGS sequence"/>
</dbReference>
<reference evidence="2 3" key="1">
    <citation type="submission" date="2021-04" db="EMBL/GenBank/DDBJ databases">
        <title>Genome analysis of Polyangium sp.</title>
        <authorList>
            <person name="Li Y."/>
            <person name="Wang J."/>
        </authorList>
    </citation>
    <scope>NUCLEOTIDE SEQUENCE [LARGE SCALE GENOMIC DNA]</scope>
    <source>
        <strain evidence="2 3">SDU14</strain>
    </source>
</reference>
<evidence type="ECO:0000313" key="3">
    <source>
        <dbReference type="Proteomes" id="UP001151081"/>
    </source>
</evidence>
<feature type="compositionally biased region" description="Basic and acidic residues" evidence="1">
    <location>
        <begin position="131"/>
        <end position="150"/>
    </location>
</feature>
<dbReference type="EMBL" id="JAGTJJ010000001">
    <property type="protein sequence ID" value="MDC3979799.1"/>
    <property type="molecule type" value="Genomic_DNA"/>
</dbReference>
<dbReference type="RefSeq" id="WP_272458185.1">
    <property type="nucleotide sequence ID" value="NZ_JAGTJJ010000001.1"/>
</dbReference>
<feature type="region of interest" description="Disordered" evidence="1">
    <location>
        <begin position="113"/>
        <end position="180"/>
    </location>
</feature>